<dbReference type="Pfam" id="PF00646">
    <property type="entry name" value="F-box"/>
    <property type="match status" value="1"/>
</dbReference>
<dbReference type="KEGG" id="nta:107791945"/>
<dbReference type="Proteomes" id="UP000790787">
    <property type="component" value="Chromosome 14"/>
</dbReference>
<organism evidence="2 3">
    <name type="scientific">Nicotiana tabacum</name>
    <name type="common">Common tobacco</name>
    <dbReference type="NCBI Taxonomy" id="4097"/>
    <lineage>
        <taxon>Eukaryota</taxon>
        <taxon>Viridiplantae</taxon>
        <taxon>Streptophyta</taxon>
        <taxon>Embryophyta</taxon>
        <taxon>Tracheophyta</taxon>
        <taxon>Spermatophyta</taxon>
        <taxon>Magnoliopsida</taxon>
        <taxon>eudicotyledons</taxon>
        <taxon>Gunneridae</taxon>
        <taxon>Pentapetalae</taxon>
        <taxon>asterids</taxon>
        <taxon>lamiids</taxon>
        <taxon>Solanales</taxon>
        <taxon>Solanaceae</taxon>
        <taxon>Nicotianoideae</taxon>
        <taxon>Nicotianeae</taxon>
        <taxon>Nicotiana</taxon>
    </lineage>
</organism>
<name>A0A1S3ZZ16_TOBAC</name>
<dbReference type="OrthoDB" id="1262472at2759"/>
<feature type="domain" description="F-box" evidence="1">
    <location>
        <begin position="12"/>
        <end position="58"/>
    </location>
</feature>
<dbReference type="SUPFAM" id="SSF81383">
    <property type="entry name" value="F-box domain"/>
    <property type="match status" value="1"/>
</dbReference>
<accession>A0A1S3ZZ16</accession>
<protein>
    <submittedName>
        <fullName evidence="3">F-box protein CPR1-like</fullName>
    </submittedName>
    <submittedName>
        <fullName evidence="3">F-box protein CPR30-like</fullName>
    </submittedName>
</protein>
<dbReference type="OMA" id="NECQDDY"/>
<sequence>MEFPDASLSHESESLPVLPSEILYEILLRLPVKTLLKMRCVSKSWFSLISCPQFIKTHLKFSTQNQDFRCLFYGSRENSLTLNTCSLDEIIYQEESPPIPIAVQLDFPCNGVLGCCEGLFCIFNQFWYIFIWNPSIRKSKKLPFSGLDPRCGQSSSYGFGYVECQDDYKVVDVKGNSHGDGFLNVFKIYSLRYNSWKRIQDYPDITFWIYPGKFVNGRLHWIVGHVSDESDMNDSRFILSLNLVDDVTNIEFQRKKNLTKAKLS</sequence>
<dbReference type="RefSeq" id="XP_016469594.1">
    <property type="nucleotide sequence ID" value="XM_016614108.2"/>
</dbReference>
<dbReference type="NCBIfam" id="TIGR01640">
    <property type="entry name" value="F_box_assoc_1"/>
    <property type="match status" value="1"/>
</dbReference>
<evidence type="ECO:0000313" key="2">
    <source>
        <dbReference type="Proteomes" id="UP000790787"/>
    </source>
</evidence>
<proteinExistence type="predicted"/>
<dbReference type="CDD" id="cd22157">
    <property type="entry name" value="F-box_AtFBW1-like"/>
    <property type="match status" value="1"/>
</dbReference>
<dbReference type="InterPro" id="IPR006527">
    <property type="entry name" value="F-box-assoc_dom_typ1"/>
</dbReference>
<reference evidence="2" key="1">
    <citation type="journal article" date="2014" name="Nat. Commun.">
        <title>The tobacco genome sequence and its comparison with those of tomato and potato.</title>
        <authorList>
            <person name="Sierro N."/>
            <person name="Battey J.N."/>
            <person name="Ouadi S."/>
            <person name="Bakaher N."/>
            <person name="Bovet L."/>
            <person name="Willig A."/>
            <person name="Goepfert S."/>
            <person name="Peitsch M.C."/>
            <person name="Ivanov N.V."/>
        </authorList>
    </citation>
    <scope>NUCLEOTIDE SEQUENCE [LARGE SCALE GENOMIC DNA]</scope>
</reference>
<dbReference type="STRING" id="4097.A0A1S3ZZ16"/>
<keyword evidence="2" id="KW-1185">Reference proteome</keyword>
<dbReference type="PROSITE" id="PS50181">
    <property type="entry name" value="FBOX"/>
    <property type="match status" value="1"/>
</dbReference>
<dbReference type="InterPro" id="IPR036047">
    <property type="entry name" value="F-box-like_dom_sf"/>
</dbReference>
<dbReference type="GeneID" id="107791945"/>
<dbReference type="AlphaFoldDB" id="A0A1S3ZZ16"/>
<dbReference type="InterPro" id="IPR017451">
    <property type="entry name" value="F-box-assoc_interact_dom"/>
</dbReference>
<dbReference type="RefSeq" id="XP_016469594.1">
    <property type="nucleotide sequence ID" value="XM_016614108.1"/>
</dbReference>
<dbReference type="InterPro" id="IPR050796">
    <property type="entry name" value="SCF_F-box_component"/>
</dbReference>
<dbReference type="PANTHER" id="PTHR31672">
    <property type="entry name" value="BNACNNG10540D PROTEIN"/>
    <property type="match status" value="1"/>
</dbReference>
<dbReference type="SMART" id="SM00256">
    <property type="entry name" value="FBOX"/>
    <property type="match status" value="1"/>
</dbReference>
<gene>
    <name evidence="3" type="primary">LOC107791945</name>
</gene>
<dbReference type="PaxDb" id="4097-A0A1S3ZZ16"/>
<dbReference type="PANTHER" id="PTHR31672:SF13">
    <property type="entry name" value="F-BOX PROTEIN CPR30-LIKE"/>
    <property type="match status" value="1"/>
</dbReference>
<evidence type="ECO:0000313" key="3">
    <source>
        <dbReference type="RefSeq" id="XP_016469594.1"/>
    </source>
</evidence>
<dbReference type="Pfam" id="PF07734">
    <property type="entry name" value="FBA_1"/>
    <property type="match status" value="1"/>
</dbReference>
<reference evidence="3" key="2">
    <citation type="submission" date="2025-08" db="UniProtKB">
        <authorList>
            <consortium name="RefSeq"/>
        </authorList>
    </citation>
    <scope>IDENTIFICATION</scope>
    <source>
        <tissue evidence="3">Leaf</tissue>
    </source>
</reference>
<evidence type="ECO:0000259" key="1">
    <source>
        <dbReference type="PROSITE" id="PS50181"/>
    </source>
</evidence>
<dbReference type="Gene3D" id="1.20.1280.50">
    <property type="match status" value="1"/>
</dbReference>
<dbReference type="InterPro" id="IPR001810">
    <property type="entry name" value="F-box_dom"/>
</dbReference>